<gene>
    <name evidence="1" type="ORF">Zmor_016429</name>
</gene>
<protein>
    <submittedName>
        <fullName evidence="1">Uncharacterized protein</fullName>
    </submittedName>
</protein>
<dbReference type="Proteomes" id="UP001168821">
    <property type="component" value="Unassembled WGS sequence"/>
</dbReference>
<keyword evidence="2" id="KW-1185">Reference proteome</keyword>
<dbReference type="InterPro" id="IPR032427">
    <property type="entry name" value="P22_portal"/>
</dbReference>
<accession>A0AA38HP70</accession>
<dbReference type="Pfam" id="PF16510">
    <property type="entry name" value="P22_portal"/>
    <property type="match status" value="1"/>
</dbReference>
<organism evidence="1 2">
    <name type="scientific">Zophobas morio</name>
    <dbReference type="NCBI Taxonomy" id="2755281"/>
    <lineage>
        <taxon>Eukaryota</taxon>
        <taxon>Metazoa</taxon>
        <taxon>Ecdysozoa</taxon>
        <taxon>Arthropoda</taxon>
        <taxon>Hexapoda</taxon>
        <taxon>Insecta</taxon>
        <taxon>Pterygota</taxon>
        <taxon>Neoptera</taxon>
        <taxon>Endopterygota</taxon>
        <taxon>Coleoptera</taxon>
        <taxon>Polyphaga</taxon>
        <taxon>Cucujiformia</taxon>
        <taxon>Tenebrionidae</taxon>
        <taxon>Zophobas</taxon>
    </lineage>
</organism>
<dbReference type="AlphaFoldDB" id="A0AA38HP70"/>
<proteinExistence type="predicted"/>
<sequence>MNKELDLDGVLDSIDDEALDTAETREKIQEGIVVNEPTEALIAKLRKEYGLTISESAYFRETPNSESNDDTKTNPKTLFGFKTKTLQDTINVHRPYLASMRQAEELRNGKDTSVIMAALPEGQIATPTNEIVGHVNTLVNKILNSHVEISVVPLGIEALKPLESANLDSQGQVDPTNTLPDIAKYEMVQMFIDGVLKRNDIEQVKMRMVDDLVVKGTGVILVEYDRKYRVGQTSKNGTGEIRLKNIDPSRFFPDPNASEMDGSDLDFFYIRNVITQIELMSHENYKDIEAQFEETYKHGTGNLAPDYMGMMNANTIEM</sequence>
<evidence type="ECO:0000313" key="2">
    <source>
        <dbReference type="Proteomes" id="UP001168821"/>
    </source>
</evidence>
<dbReference type="EMBL" id="JALNTZ010000421">
    <property type="protein sequence ID" value="KAJ3634498.1"/>
    <property type="molecule type" value="Genomic_DNA"/>
</dbReference>
<name>A0AA38HP70_9CUCU</name>
<comment type="caution">
    <text evidence="1">The sequence shown here is derived from an EMBL/GenBank/DDBJ whole genome shotgun (WGS) entry which is preliminary data.</text>
</comment>
<reference evidence="1" key="1">
    <citation type="journal article" date="2023" name="G3 (Bethesda)">
        <title>Whole genome assemblies of Zophobas morio and Tenebrio molitor.</title>
        <authorList>
            <person name="Kaur S."/>
            <person name="Stinson S.A."/>
            <person name="diCenzo G.C."/>
        </authorList>
    </citation>
    <scope>NUCLEOTIDE SEQUENCE</scope>
    <source>
        <strain evidence="1">QUZm001</strain>
    </source>
</reference>
<evidence type="ECO:0000313" key="1">
    <source>
        <dbReference type="EMBL" id="KAJ3634498.1"/>
    </source>
</evidence>